<dbReference type="SUPFAM" id="SSF57701">
    <property type="entry name" value="Zn2/Cys6 DNA-binding domain"/>
    <property type="match status" value="1"/>
</dbReference>
<evidence type="ECO:0000256" key="2">
    <source>
        <dbReference type="ARBA" id="ARBA00023125"/>
    </source>
</evidence>
<dbReference type="GO" id="GO:0000981">
    <property type="term" value="F:DNA-binding transcription factor activity, RNA polymerase II-specific"/>
    <property type="evidence" value="ECO:0007669"/>
    <property type="project" value="InterPro"/>
</dbReference>
<protein>
    <recommendedName>
        <fullName evidence="5">Zn(2)-C6 fungal-type domain-containing protein</fullName>
    </recommendedName>
</protein>
<sequence length="524" mass="58717">MVYPGHPSRGCYTCRSRKVKCDETKPICLRCTKAKRHCEGYRDSDANNMREKQGATPGSNVDTLVAKRNSQSTASNDEFWGSIWMTTQFTTLLRSPSAALDRTHLHRLYVDLIRLPQAASVYGGCLTYIPQLSPSLMPSSPLLPALSALILSFIVRKDNGRQAQEQAMNSYHRALQLTRQIIDRNTTSRRNEVILTMLVLSMYEDLTNPCPKQSIFNPHLGGAIAFVKSQDLVSFQDETSKGLYIALLTRYMSACLITDITHTVQEFPFTIPELLTLHDALLQTPFVSPRSQLQVHLCKLAILHLQISEFTINLNSGHTSSTTTTGILNSINTTTHHLSQWPNSLPKDWIYNTMVVPSDWNQWTPIAHTYSSFWAANDWARYRTLQICTCHLRLRFYHLLTAANQANTACISLDSLAEDISTTHVKIRNLANDICASMLYHLGYRCVGSAERLYPIEAYPQGKYARLMSASQVTWPLYVAGIVEGVDAAQRMWIASQLDVIGGDVGVQQASAMAEVVRELALRG</sequence>
<dbReference type="GO" id="GO:0008270">
    <property type="term" value="F:zinc ion binding"/>
    <property type="evidence" value="ECO:0007669"/>
    <property type="project" value="InterPro"/>
</dbReference>
<accession>A0A5N6JNW6</accession>
<evidence type="ECO:0000256" key="1">
    <source>
        <dbReference type="ARBA" id="ARBA00023015"/>
    </source>
</evidence>
<evidence type="ECO:0000259" key="5">
    <source>
        <dbReference type="PROSITE" id="PS50048"/>
    </source>
</evidence>
<dbReference type="PROSITE" id="PS50048">
    <property type="entry name" value="ZN2_CY6_FUNGAL_2"/>
    <property type="match status" value="1"/>
</dbReference>
<evidence type="ECO:0000256" key="3">
    <source>
        <dbReference type="ARBA" id="ARBA00023163"/>
    </source>
</evidence>
<dbReference type="AlphaFoldDB" id="A0A5N6JNW6"/>
<keyword evidence="3" id="KW-0804">Transcription</keyword>
<dbReference type="CDD" id="cd00067">
    <property type="entry name" value="GAL4"/>
    <property type="match status" value="1"/>
</dbReference>
<dbReference type="PANTHER" id="PTHR38791">
    <property type="entry name" value="ZN(II)2CYS6 TRANSCRIPTION FACTOR (EUROFUNG)-RELATED-RELATED"/>
    <property type="match status" value="1"/>
</dbReference>
<dbReference type="InterPro" id="IPR036864">
    <property type="entry name" value="Zn2-C6_fun-type_DNA-bd_sf"/>
</dbReference>
<evidence type="ECO:0000313" key="6">
    <source>
        <dbReference type="EMBL" id="KAB8279634.1"/>
    </source>
</evidence>
<dbReference type="EMBL" id="ML732764">
    <property type="protein sequence ID" value="KAB8279634.1"/>
    <property type="molecule type" value="Genomic_DNA"/>
</dbReference>
<dbReference type="Gene3D" id="4.10.240.10">
    <property type="entry name" value="Zn(2)-C6 fungal-type DNA-binding domain"/>
    <property type="match status" value="1"/>
</dbReference>
<dbReference type="SMART" id="SM00066">
    <property type="entry name" value="GAL4"/>
    <property type="match status" value="1"/>
</dbReference>
<organism evidence="6 7">
    <name type="scientific">Aspergillus minisclerotigenes</name>
    <dbReference type="NCBI Taxonomy" id="656917"/>
    <lineage>
        <taxon>Eukaryota</taxon>
        <taxon>Fungi</taxon>
        <taxon>Dikarya</taxon>
        <taxon>Ascomycota</taxon>
        <taxon>Pezizomycotina</taxon>
        <taxon>Eurotiomycetes</taxon>
        <taxon>Eurotiomycetidae</taxon>
        <taxon>Eurotiales</taxon>
        <taxon>Aspergillaceae</taxon>
        <taxon>Aspergillus</taxon>
        <taxon>Aspergillus subgen. Circumdati</taxon>
    </lineage>
</organism>
<keyword evidence="1" id="KW-0805">Transcription regulation</keyword>
<keyword evidence="2" id="KW-0238">DNA-binding</keyword>
<dbReference type="PROSITE" id="PS00463">
    <property type="entry name" value="ZN2_CY6_FUNGAL_1"/>
    <property type="match status" value="1"/>
</dbReference>
<dbReference type="GO" id="GO:0003677">
    <property type="term" value="F:DNA binding"/>
    <property type="evidence" value="ECO:0007669"/>
    <property type="project" value="UniProtKB-KW"/>
</dbReference>
<dbReference type="Pfam" id="PF00172">
    <property type="entry name" value="Zn_clus"/>
    <property type="match status" value="1"/>
</dbReference>
<name>A0A5N6JNW6_9EURO</name>
<dbReference type="Proteomes" id="UP000326289">
    <property type="component" value="Unassembled WGS sequence"/>
</dbReference>
<dbReference type="PANTHER" id="PTHR38791:SF5">
    <property type="entry name" value="TRANSCRIPTION FACTOR DBAG-RELATED"/>
    <property type="match status" value="1"/>
</dbReference>
<keyword evidence="4" id="KW-0539">Nucleus</keyword>
<gene>
    <name evidence="6" type="ORF">BDV30DRAFT_4240</name>
</gene>
<evidence type="ECO:0000256" key="4">
    <source>
        <dbReference type="ARBA" id="ARBA00023242"/>
    </source>
</evidence>
<dbReference type="GO" id="GO:0009893">
    <property type="term" value="P:positive regulation of metabolic process"/>
    <property type="evidence" value="ECO:0007669"/>
    <property type="project" value="UniProtKB-ARBA"/>
</dbReference>
<feature type="domain" description="Zn(2)-C6 fungal-type" evidence="5">
    <location>
        <begin position="10"/>
        <end position="38"/>
    </location>
</feature>
<dbReference type="InterPro" id="IPR053175">
    <property type="entry name" value="DHMBA_Reg_Transcription_Factor"/>
</dbReference>
<proteinExistence type="predicted"/>
<evidence type="ECO:0000313" key="7">
    <source>
        <dbReference type="Proteomes" id="UP000326289"/>
    </source>
</evidence>
<dbReference type="InterPro" id="IPR001138">
    <property type="entry name" value="Zn2Cys6_DnaBD"/>
</dbReference>
<reference evidence="6 7" key="1">
    <citation type="submission" date="2019-04" db="EMBL/GenBank/DDBJ databases">
        <title>Fungal friends and foes A comparative genomics study of 23 Aspergillus species from section Flavi.</title>
        <authorList>
            <consortium name="DOE Joint Genome Institute"/>
            <person name="Kjaerbolling I."/>
            <person name="Vesth T.C."/>
            <person name="Frisvad J.C."/>
            <person name="Nybo J.L."/>
            <person name="Theobald S."/>
            <person name="Kildgaard S."/>
            <person name="Petersen T.I."/>
            <person name="Kuo A."/>
            <person name="Sato A."/>
            <person name="Lyhne E.K."/>
            <person name="Kogle M.E."/>
            <person name="Wiebenga A."/>
            <person name="Kun R.S."/>
            <person name="Lubbers R.J."/>
            <person name="Makela M.R."/>
            <person name="Barry K."/>
            <person name="Chovatia M."/>
            <person name="Clum A."/>
            <person name="Daum C."/>
            <person name="Haridas S."/>
            <person name="He G."/>
            <person name="LaButti K."/>
            <person name="Lipzen A."/>
            <person name="Mondo S."/>
            <person name="Pangilinan J."/>
            <person name="Riley R."/>
            <person name="Salamov A."/>
            <person name="Simmons B.A."/>
            <person name="Magnuson J.K."/>
            <person name="Henrissat B."/>
            <person name="Mortensen U.H."/>
            <person name="Larsen T.O."/>
            <person name="De vries R.P."/>
            <person name="Grigoriev I.V."/>
            <person name="Machida M."/>
            <person name="Baker S.E."/>
            <person name="Andersen M.R."/>
        </authorList>
    </citation>
    <scope>NUCLEOTIDE SEQUENCE [LARGE SCALE GENOMIC DNA]</scope>
    <source>
        <strain evidence="6 7">CBS 117635</strain>
    </source>
</reference>
<keyword evidence="7" id="KW-1185">Reference proteome</keyword>